<evidence type="ECO:0000256" key="2">
    <source>
        <dbReference type="ARBA" id="ARBA00005885"/>
    </source>
</evidence>
<keyword evidence="3" id="KW-0963">Cytoplasm</keyword>
<dbReference type="Pfam" id="PF06886">
    <property type="entry name" value="TPX2"/>
    <property type="match status" value="1"/>
</dbReference>
<keyword evidence="10" id="KW-1185">Reference proteome</keyword>
<evidence type="ECO:0000256" key="4">
    <source>
        <dbReference type="ARBA" id="ARBA00022701"/>
    </source>
</evidence>
<dbReference type="GO" id="GO:0000226">
    <property type="term" value="P:microtubule cytoskeleton organization"/>
    <property type="evidence" value="ECO:0007669"/>
    <property type="project" value="InterPro"/>
</dbReference>
<sequence length="447" mass="49427">MLLFCSVMGMEVTDICLDKEPDCVIIYSNGVSHDSNQETSTFHHDVSESYEHINGDPVPQVLEENAEVKECEVKECTTENLVKVSELCQVEIHEEKVPSSNCDTHLQDEKMKIEAQPTSDDNKKSKFAAKTASKPGSGNARTKCTVPQPFALATEKRASCGTRPVGNEPDVGTTVSKSSNSNSLQHQITTKQNQLVSPLVSRKPLQPDNKKHPDEDDSCSVASSPLLGIFLTMQSTAASVRTIKSRTTVASAPTFRCIERAEKRKEFYSKLEEKHQALEAEKTQWEARTREEKEAAIKQLRKGLTFKANPMPSFYHEGPPPKVELKKVLHKFQAEISKPIALFGWQPPPTRAKSPKLGRRKSCSDAVGLSQRDKGIGASDRGTRHSFGNYKDSTTTTTTTNRKDRSSIQNGNSACKFKDESKQMRETNPSISTKVNGQGNVDIAVES</sequence>
<evidence type="ECO:0000313" key="10">
    <source>
        <dbReference type="Proteomes" id="UP000306102"/>
    </source>
</evidence>
<feature type="region of interest" description="Disordered" evidence="7">
    <location>
        <begin position="113"/>
        <end position="219"/>
    </location>
</feature>
<accession>A0A4V6RYC4</accession>
<feature type="compositionally biased region" description="Polar residues" evidence="7">
    <location>
        <begin position="173"/>
        <end position="196"/>
    </location>
</feature>
<evidence type="ECO:0000313" key="9">
    <source>
        <dbReference type="EMBL" id="THG07047.1"/>
    </source>
</evidence>
<dbReference type="PANTHER" id="PTHR46372:SF2">
    <property type="entry name" value="PROTEIN WVD2-LIKE 3"/>
    <property type="match status" value="1"/>
</dbReference>
<feature type="compositionally biased region" description="Basic and acidic residues" evidence="7">
    <location>
        <begin position="416"/>
        <end position="425"/>
    </location>
</feature>
<evidence type="ECO:0000256" key="6">
    <source>
        <dbReference type="SAM" id="Coils"/>
    </source>
</evidence>
<protein>
    <recommendedName>
        <fullName evidence="8">TPX2 C-terminal domain-containing protein</fullName>
    </recommendedName>
</protein>
<comment type="subcellular location">
    <subcellularLocation>
        <location evidence="1">Cytoplasm</location>
        <location evidence="1">Cytoskeleton</location>
    </subcellularLocation>
</comment>
<dbReference type="PANTHER" id="PTHR46372">
    <property type="entry name" value="PROTEIN WVD2-LIKE 3"/>
    <property type="match status" value="1"/>
</dbReference>
<feature type="region of interest" description="Disordered" evidence="7">
    <location>
        <begin position="343"/>
        <end position="447"/>
    </location>
</feature>
<dbReference type="InterPro" id="IPR027329">
    <property type="entry name" value="TPX2_C"/>
</dbReference>
<dbReference type="GO" id="GO:0008017">
    <property type="term" value="F:microtubule binding"/>
    <property type="evidence" value="ECO:0007669"/>
    <property type="project" value="InterPro"/>
</dbReference>
<comment type="caution">
    <text evidence="9">The sequence shown here is derived from an EMBL/GenBank/DDBJ whole genome shotgun (WGS) entry which is preliminary data.</text>
</comment>
<dbReference type="GO" id="GO:0005874">
    <property type="term" value="C:microtubule"/>
    <property type="evidence" value="ECO:0007669"/>
    <property type="project" value="UniProtKB-KW"/>
</dbReference>
<organism evidence="9 10">
    <name type="scientific">Camellia sinensis var. sinensis</name>
    <name type="common">China tea</name>
    <dbReference type="NCBI Taxonomy" id="542762"/>
    <lineage>
        <taxon>Eukaryota</taxon>
        <taxon>Viridiplantae</taxon>
        <taxon>Streptophyta</taxon>
        <taxon>Embryophyta</taxon>
        <taxon>Tracheophyta</taxon>
        <taxon>Spermatophyta</taxon>
        <taxon>Magnoliopsida</taxon>
        <taxon>eudicotyledons</taxon>
        <taxon>Gunneridae</taxon>
        <taxon>Pentapetalae</taxon>
        <taxon>asterids</taxon>
        <taxon>Ericales</taxon>
        <taxon>Theaceae</taxon>
        <taxon>Camellia</taxon>
    </lineage>
</organism>
<reference evidence="9 10" key="1">
    <citation type="journal article" date="2018" name="Proc. Natl. Acad. Sci. U.S.A.">
        <title>Draft genome sequence of Camellia sinensis var. sinensis provides insights into the evolution of the tea genome and tea quality.</title>
        <authorList>
            <person name="Wei C."/>
            <person name="Yang H."/>
            <person name="Wang S."/>
            <person name="Zhao J."/>
            <person name="Liu C."/>
            <person name="Gao L."/>
            <person name="Xia E."/>
            <person name="Lu Y."/>
            <person name="Tai Y."/>
            <person name="She G."/>
            <person name="Sun J."/>
            <person name="Cao H."/>
            <person name="Tong W."/>
            <person name="Gao Q."/>
            <person name="Li Y."/>
            <person name="Deng W."/>
            <person name="Jiang X."/>
            <person name="Wang W."/>
            <person name="Chen Q."/>
            <person name="Zhang S."/>
            <person name="Li H."/>
            <person name="Wu J."/>
            <person name="Wang P."/>
            <person name="Li P."/>
            <person name="Shi C."/>
            <person name="Zheng F."/>
            <person name="Jian J."/>
            <person name="Huang B."/>
            <person name="Shan D."/>
            <person name="Shi M."/>
            <person name="Fang C."/>
            <person name="Yue Y."/>
            <person name="Li F."/>
            <person name="Li D."/>
            <person name="Wei S."/>
            <person name="Han B."/>
            <person name="Jiang C."/>
            <person name="Yin Y."/>
            <person name="Xia T."/>
            <person name="Zhang Z."/>
            <person name="Bennetzen J.L."/>
            <person name="Zhao S."/>
            <person name="Wan X."/>
        </authorList>
    </citation>
    <scope>NUCLEOTIDE SEQUENCE [LARGE SCALE GENOMIC DNA]</scope>
    <source>
        <strain evidence="10">cv. Shuchazao</strain>
        <tissue evidence="9">Leaf</tissue>
    </source>
</reference>
<evidence type="ECO:0000256" key="7">
    <source>
        <dbReference type="SAM" id="MobiDB-lite"/>
    </source>
</evidence>
<keyword evidence="5" id="KW-0206">Cytoskeleton</keyword>
<feature type="coiled-coil region" evidence="6">
    <location>
        <begin position="261"/>
        <end position="295"/>
    </location>
</feature>
<dbReference type="EMBL" id="SDRB02010285">
    <property type="protein sequence ID" value="THG07047.1"/>
    <property type="molecule type" value="Genomic_DNA"/>
</dbReference>
<gene>
    <name evidence="9" type="ORF">TEA_003211</name>
</gene>
<comment type="similarity">
    <text evidence="2">Belongs to the TPX2 family.</text>
</comment>
<evidence type="ECO:0000256" key="1">
    <source>
        <dbReference type="ARBA" id="ARBA00004245"/>
    </source>
</evidence>
<evidence type="ECO:0000256" key="5">
    <source>
        <dbReference type="ARBA" id="ARBA00023212"/>
    </source>
</evidence>
<keyword evidence="6" id="KW-0175">Coiled coil</keyword>
<evidence type="ECO:0000259" key="8">
    <source>
        <dbReference type="Pfam" id="PF06886"/>
    </source>
</evidence>
<proteinExistence type="inferred from homology"/>
<name>A0A4V6RYC4_CAMSN</name>
<feature type="domain" description="TPX2 C-terminal" evidence="8">
    <location>
        <begin position="254"/>
        <end position="323"/>
    </location>
</feature>
<dbReference type="AlphaFoldDB" id="A0A4V6RYC4"/>
<feature type="compositionally biased region" description="Polar residues" evidence="7">
    <location>
        <begin position="426"/>
        <end position="439"/>
    </location>
</feature>
<evidence type="ECO:0000256" key="3">
    <source>
        <dbReference type="ARBA" id="ARBA00022490"/>
    </source>
</evidence>
<dbReference type="InterPro" id="IPR044806">
    <property type="entry name" value="WVD2/WDL1-4"/>
</dbReference>
<keyword evidence="4" id="KW-0493">Microtubule</keyword>
<dbReference type="Proteomes" id="UP000306102">
    <property type="component" value="Unassembled WGS sequence"/>
</dbReference>